<comment type="catalytic activity">
    <reaction evidence="6">
        <text>(sulfur carrier)-H + L-cysteine = (sulfur carrier)-SH + L-alanine</text>
        <dbReference type="Rhea" id="RHEA:43892"/>
        <dbReference type="Rhea" id="RHEA-COMP:14737"/>
        <dbReference type="Rhea" id="RHEA-COMP:14739"/>
        <dbReference type="ChEBI" id="CHEBI:29917"/>
        <dbReference type="ChEBI" id="CHEBI:35235"/>
        <dbReference type="ChEBI" id="CHEBI:57972"/>
        <dbReference type="ChEBI" id="CHEBI:64428"/>
        <dbReference type="EC" id="2.8.1.7"/>
    </reaction>
</comment>
<evidence type="ECO:0000256" key="5">
    <source>
        <dbReference type="ARBA" id="ARBA00022898"/>
    </source>
</evidence>
<dbReference type="InterPro" id="IPR015422">
    <property type="entry name" value="PyrdxlP-dep_Trfase_small"/>
</dbReference>
<evidence type="ECO:0000256" key="6">
    <source>
        <dbReference type="ARBA" id="ARBA00050776"/>
    </source>
</evidence>
<dbReference type="EC" id="2.8.1.7" evidence="3"/>
<evidence type="ECO:0000313" key="8">
    <source>
        <dbReference type="EMBL" id="AIE83918.1"/>
    </source>
</evidence>
<dbReference type="PANTHER" id="PTHR43586:SF8">
    <property type="entry name" value="CYSTEINE DESULFURASE 1, CHLOROPLASTIC"/>
    <property type="match status" value="1"/>
</dbReference>
<dbReference type="Proteomes" id="UP000027982">
    <property type="component" value="Chromosome"/>
</dbReference>
<sequence>MTALEGKVDLSVRRADFPILATEANGHPLAYLDNAATSQKPQYVLDVLDKYWTGENANVHRGVHYLSQRATRHFDDSREKVRVLLNAASTKEVILTKGCTEGINLVATCLTGPSPYRLREGDEILVSTMEHHSNIVPWQLAAERVGASVNPIPITDAGEIDLDAYAHMLASGRVKVVGVVHISNSLGTINPVKEIARMAHEAGALVLVDGAQAGPHSLIDVLDLDADFYTLSCHKIYAPTGVGVLYGKQHLMEALPPYHGGGDMIRTVAFEGTTYADLPAKYEAGTPNVAGVIGLGAAIDYIASVGREAQGAEGGLRSNLAAAFGAIHEQEIGLARYATERLLEIPGLRITGTATEKAGIVSFVLARAHPHDIGTILDQEGIAIRAGHHCCMPLMKRLGVPATARASFAFYNTYEEADRLVEAVGKVHAMFE</sequence>
<dbReference type="GO" id="GO:0006534">
    <property type="term" value="P:cysteine metabolic process"/>
    <property type="evidence" value="ECO:0007669"/>
    <property type="project" value="InterPro"/>
</dbReference>
<dbReference type="STRING" id="661478.OP10G_0550"/>
<dbReference type="HOGENOM" id="CLU_003433_2_5_0"/>
<protein>
    <recommendedName>
        <fullName evidence="3">cysteine desulfurase</fullName>
        <ecNumber evidence="3">2.8.1.7</ecNumber>
    </recommendedName>
</protein>
<dbReference type="InterPro" id="IPR010970">
    <property type="entry name" value="Cys_dSase_SufS"/>
</dbReference>
<evidence type="ECO:0000256" key="1">
    <source>
        <dbReference type="ARBA" id="ARBA00001933"/>
    </source>
</evidence>
<dbReference type="eggNOG" id="COG0520">
    <property type="taxonomic scope" value="Bacteria"/>
</dbReference>
<organism evidence="8 9">
    <name type="scientific">Fimbriimonas ginsengisoli Gsoil 348</name>
    <dbReference type="NCBI Taxonomy" id="661478"/>
    <lineage>
        <taxon>Bacteria</taxon>
        <taxon>Bacillati</taxon>
        <taxon>Armatimonadota</taxon>
        <taxon>Fimbriimonadia</taxon>
        <taxon>Fimbriimonadales</taxon>
        <taxon>Fimbriimonadaceae</taxon>
        <taxon>Fimbriimonas</taxon>
    </lineage>
</organism>
<dbReference type="Pfam" id="PF00266">
    <property type="entry name" value="Aminotran_5"/>
    <property type="match status" value="1"/>
</dbReference>
<dbReference type="Gene3D" id="3.40.640.10">
    <property type="entry name" value="Type I PLP-dependent aspartate aminotransferase-like (Major domain)"/>
    <property type="match status" value="1"/>
</dbReference>
<name>A0A068NK00_FIMGI</name>
<evidence type="ECO:0000259" key="7">
    <source>
        <dbReference type="Pfam" id="PF00266"/>
    </source>
</evidence>
<dbReference type="InterPro" id="IPR015421">
    <property type="entry name" value="PyrdxlP-dep_Trfase_major"/>
</dbReference>
<evidence type="ECO:0000256" key="4">
    <source>
        <dbReference type="ARBA" id="ARBA00022679"/>
    </source>
</evidence>
<comment type="similarity">
    <text evidence="2">Belongs to the class-V pyridoxal-phosphate-dependent aminotransferase family. Csd subfamily.</text>
</comment>
<dbReference type="EMBL" id="CP007139">
    <property type="protein sequence ID" value="AIE83918.1"/>
    <property type="molecule type" value="Genomic_DNA"/>
</dbReference>
<keyword evidence="4" id="KW-0808">Transferase</keyword>
<dbReference type="AlphaFoldDB" id="A0A068NK00"/>
<dbReference type="CDD" id="cd06453">
    <property type="entry name" value="SufS_like"/>
    <property type="match status" value="1"/>
</dbReference>
<dbReference type="KEGG" id="fgi:OP10G_0550"/>
<keyword evidence="5" id="KW-0663">Pyridoxal phosphate</keyword>
<dbReference type="InterPro" id="IPR015424">
    <property type="entry name" value="PyrdxlP-dep_Trfase"/>
</dbReference>
<feature type="domain" description="Aminotransferase class V" evidence="7">
    <location>
        <begin position="31"/>
        <end position="420"/>
    </location>
</feature>
<dbReference type="PANTHER" id="PTHR43586">
    <property type="entry name" value="CYSTEINE DESULFURASE"/>
    <property type="match status" value="1"/>
</dbReference>
<gene>
    <name evidence="8" type="ORF">OP10G_0550</name>
</gene>
<dbReference type="SUPFAM" id="SSF53383">
    <property type="entry name" value="PLP-dependent transferases"/>
    <property type="match status" value="1"/>
</dbReference>
<dbReference type="Gene3D" id="3.90.1150.10">
    <property type="entry name" value="Aspartate Aminotransferase, domain 1"/>
    <property type="match status" value="1"/>
</dbReference>
<dbReference type="GO" id="GO:0031071">
    <property type="term" value="F:cysteine desulfurase activity"/>
    <property type="evidence" value="ECO:0007669"/>
    <property type="project" value="UniProtKB-EC"/>
</dbReference>
<dbReference type="NCBIfam" id="TIGR01979">
    <property type="entry name" value="sufS"/>
    <property type="match status" value="1"/>
</dbReference>
<dbReference type="GO" id="GO:0030170">
    <property type="term" value="F:pyridoxal phosphate binding"/>
    <property type="evidence" value="ECO:0007669"/>
    <property type="project" value="InterPro"/>
</dbReference>
<proteinExistence type="inferred from homology"/>
<evidence type="ECO:0000256" key="2">
    <source>
        <dbReference type="ARBA" id="ARBA00010447"/>
    </source>
</evidence>
<keyword evidence="9" id="KW-1185">Reference proteome</keyword>
<evidence type="ECO:0000313" key="9">
    <source>
        <dbReference type="Proteomes" id="UP000027982"/>
    </source>
</evidence>
<evidence type="ECO:0000256" key="3">
    <source>
        <dbReference type="ARBA" id="ARBA00012239"/>
    </source>
</evidence>
<dbReference type="RefSeq" id="WP_025227425.1">
    <property type="nucleotide sequence ID" value="NZ_CP007139.1"/>
</dbReference>
<dbReference type="OrthoDB" id="9808002at2"/>
<comment type="cofactor">
    <cofactor evidence="1">
        <name>pyridoxal 5'-phosphate</name>
        <dbReference type="ChEBI" id="CHEBI:597326"/>
    </cofactor>
</comment>
<reference evidence="8 9" key="1">
    <citation type="journal article" date="2014" name="PLoS ONE">
        <title>The first complete genome sequence of the class fimbriimonadia in the phylum armatimonadetes.</title>
        <authorList>
            <person name="Hu Z.Y."/>
            <person name="Wang Y.Z."/>
            <person name="Im W.T."/>
            <person name="Wang S.Y."/>
            <person name="Zhao G.P."/>
            <person name="Zheng H.J."/>
            <person name="Quan Z.X."/>
        </authorList>
    </citation>
    <scope>NUCLEOTIDE SEQUENCE [LARGE SCALE GENOMIC DNA]</scope>
    <source>
        <strain evidence="8">Gsoil 348</strain>
    </source>
</reference>
<accession>A0A068NK00</accession>
<dbReference type="InterPro" id="IPR000192">
    <property type="entry name" value="Aminotrans_V_dom"/>
</dbReference>